<gene>
    <name evidence="4" type="ORF">CONCODRAFT_80825</name>
</gene>
<feature type="domain" description="Xylanolytic transcriptional activator regulatory" evidence="3">
    <location>
        <begin position="142"/>
        <end position="304"/>
    </location>
</feature>
<keyword evidence="5" id="KW-1185">Reference proteome</keyword>
<protein>
    <recommendedName>
        <fullName evidence="3">Xylanolytic transcriptional activator regulatory domain-containing protein</fullName>
    </recommendedName>
</protein>
<evidence type="ECO:0000313" key="4">
    <source>
        <dbReference type="EMBL" id="KXN65251.1"/>
    </source>
</evidence>
<sequence>MSQSSEKSSGSKGVVKANLEPTFEFYCPFEKKSKRVASVKEKPHSAIAKVNIKLDSVEKTLETYIPFVKQLIDKHNGSSCDSEAGTTESTEEEGGELIDTKKALRTHSFNNRILAYQDYPKHMISFFFTMEEYCGYPRVLELDEFFSSLNNFTEPLPNYLLSAMISDSCLTSPHPTLYCQNNKYSDHYYQLSLNQMEPHLANPSIHVVQALLILFGVDESRGRLLKCVDRITTALKIAQVLRFDEIEDPNSFVYQNSSPEQRRTISKLWKYIAFVDYHVGRISNRPSLIANLDSYELVPPNSFSNQQLIRQCEATLPFEYTDFFHACTRFVQVTIDSFKYTASLKSGFLPDQHVKQCLQTVENFINWHKTLPESVQYHPICLNPIERMKNPLYKPRVDLFERMNRAIIHVYRCTLRYYDYFQPLQLVQFLDKCITFSNEVMEVLYQQFQSLLELSLDSSSEKNLPNDLKNALHVETYHDLGAFYLDLLKCIRSLRFKVSIKLIPQLSMFESIIRTKFDTLMGYFDYFKNNWDTSLIVMENLKGRLAKIDILPCPPALFQMDFIDCETQSTP</sequence>
<proteinExistence type="predicted"/>
<dbReference type="InterPro" id="IPR007219">
    <property type="entry name" value="XnlR_reg_dom"/>
</dbReference>
<feature type="region of interest" description="Disordered" evidence="2">
    <location>
        <begin position="77"/>
        <end position="96"/>
    </location>
</feature>
<dbReference type="GO" id="GO:0008270">
    <property type="term" value="F:zinc ion binding"/>
    <property type="evidence" value="ECO:0007669"/>
    <property type="project" value="InterPro"/>
</dbReference>
<dbReference type="Proteomes" id="UP000070444">
    <property type="component" value="Unassembled WGS sequence"/>
</dbReference>
<keyword evidence="1" id="KW-0539">Nucleus</keyword>
<dbReference type="GO" id="GO:0003677">
    <property type="term" value="F:DNA binding"/>
    <property type="evidence" value="ECO:0007669"/>
    <property type="project" value="InterPro"/>
</dbReference>
<accession>A0A137NR82</accession>
<name>A0A137NR82_CONC2</name>
<evidence type="ECO:0000259" key="3">
    <source>
        <dbReference type="Pfam" id="PF04082"/>
    </source>
</evidence>
<dbReference type="EMBL" id="KQ964933">
    <property type="protein sequence ID" value="KXN65251.1"/>
    <property type="molecule type" value="Genomic_DNA"/>
</dbReference>
<evidence type="ECO:0000313" key="5">
    <source>
        <dbReference type="Proteomes" id="UP000070444"/>
    </source>
</evidence>
<organism evidence="4 5">
    <name type="scientific">Conidiobolus coronatus (strain ATCC 28846 / CBS 209.66 / NRRL 28638)</name>
    <name type="common">Delacroixia coronata</name>
    <dbReference type="NCBI Taxonomy" id="796925"/>
    <lineage>
        <taxon>Eukaryota</taxon>
        <taxon>Fungi</taxon>
        <taxon>Fungi incertae sedis</taxon>
        <taxon>Zoopagomycota</taxon>
        <taxon>Entomophthoromycotina</taxon>
        <taxon>Entomophthoromycetes</taxon>
        <taxon>Entomophthorales</taxon>
        <taxon>Ancylistaceae</taxon>
        <taxon>Conidiobolus</taxon>
    </lineage>
</organism>
<dbReference type="GO" id="GO:0006351">
    <property type="term" value="P:DNA-templated transcription"/>
    <property type="evidence" value="ECO:0007669"/>
    <property type="project" value="InterPro"/>
</dbReference>
<dbReference type="Pfam" id="PF04082">
    <property type="entry name" value="Fungal_trans"/>
    <property type="match status" value="1"/>
</dbReference>
<evidence type="ECO:0000256" key="1">
    <source>
        <dbReference type="ARBA" id="ARBA00023242"/>
    </source>
</evidence>
<evidence type="ECO:0000256" key="2">
    <source>
        <dbReference type="SAM" id="MobiDB-lite"/>
    </source>
</evidence>
<reference evidence="4 5" key="1">
    <citation type="journal article" date="2015" name="Genome Biol. Evol.">
        <title>Phylogenomic analyses indicate that early fungi evolved digesting cell walls of algal ancestors of land plants.</title>
        <authorList>
            <person name="Chang Y."/>
            <person name="Wang S."/>
            <person name="Sekimoto S."/>
            <person name="Aerts A.L."/>
            <person name="Choi C."/>
            <person name="Clum A."/>
            <person name="LaButti K.M."/>
            <person name="Lindquist E.A."/>
            <person name="Yee Ngan C."/>
            <person name="Ohm R.A."/>
            <person name="Salamov A.A."/>
            <person name="Grigoriev I.V."/>
            <person name="Spatafora J.W."/>
            <person name="Berbee M.L."/>
        </authorList>
    </citation>
    <scope>NUCLEOTIDE SEQUENCE [LARGE SCALE GENOMIC DNA]</scope>
    <source>
        <strain evidence="4 5">NRRL 28638</strain>
    </source>
</reference>
<dbReference type="AlphaFoldDB" id="A0A137NR82"/>
<dbReference type="CDD" id="cd12148">
    <property type="entry name" value="fungal_TF_MHR"/>
    <property type="match status" value="1"/>
</dbReference>